<dbReference type="Proteomes" id="UP001268256">
    <property type="component" value="Unassembled WGS sequence"/>
</dbReference>
<dbReference type="Pfam" id="PF01098">
    <property type="entry name" value="FTSW_RODA_SPOVE"/>
    <property type="match status" value="1"/>
</dbReference>
<keyword evidence="20" id="KW-1185">Reference proteome</keyword>
<feature type="region of interest" description="Disordered" evidence="17">
    <location>
        <begin position="383"/>
        <end position="415"/>
    </location>
</feature>
<protein>
    <recommendedName>
        <fullName evidence="12">Probable peptidoglycan glycosyltransferase FtsW</fullName>
        <ecNumber evidence="14">2.4.99.28</ecNumber>
    </recommendedName>
    <alternativeName>
        <fullName evidence="13">Cell division protein FtsW</fullName>
    </alternativeName>
    <alternativeName>
        <fullName evidence="10">Cell wall polymerase</fullName>
    </alternativeName>
    <alternativeName>
        <fullName evidence="9">Peptidoglycan polymerase</fullName>
    </alternativeName>
</protein>
<evidence type="ECO:0000256" key="14">
    <source>
        <dbReference type="ARBA" id="ARBA00044770"/>
    </source>
</evidence>
<comment type="caution">
    <text evidence="19">The sequence shown here is derived from an EMBL/GenBank/DDBJ whole genome shotgun (WGS) entry which is preliminary data.</text>
</comment>
<dbReference type="GO" id="GO:0032153">
    <property type="term" value="C:cell division site"/>
    <property type="evidence" value="ECO:0007669"/>
    <property type="project" value="TreeGrafter"/>
</dbReference>
<feature type="compositionally biased region" description="Polar residues" evidence="17">
    <location>
        <begin position="398"/>
        <end position="415"/>
    </location>
</feature>
<dbReference type="GO" id="GO:0008955">
    <property type="term" value="F:peptidoglycan glycosyltransferase activity"/>
    <property type="evidence" value="ECO:0007669"/>
    <property type="project" value="UniProtKB-EC"/>
</dbReference>
<comment type="function">
    <text evidence="16">Peptidoglycan polymerase that is essential for cell division.</text>
</comment>
<evidence type="ECO:0000256" key="4">
    <source>
        <dbReference type="ARBA" id="ARBA00022692"/>
    </source>
</evidence>
<evidence type="ECO:0000256" key="8">
    <source>
        <dbReference type="ARBA" id="ARBA00023136"/>
    </source>
</evidence>
<comment type="similarity">
    <text evidence="11">Belongs to the SEDS family. FtsW subfamily.</text>
</comment>
<evidence type="ECO:0000256" key="11">
    <source>
        <dbReference type="ARBA" id="ARBA00038053"/>
    </source>
</evidence>
<feature type="transmembrane region" description="Helical" evidence="18">
    <location>
        <begin position="283"/>
        <end position="304"/>
    </location>
</feature>
<sequence>MKWWQFIPFVTPGIRTWNLEARLLHWLTLIWLGLGLLVLFSASFHTGLVETGDGLYFVERQCLWIFAGWIGFQFLIHTPLDRIARIALPGFFLTLGLVFATYLPGVGSTVMGATRWINLGIFQLQPSEFLKPFLVLQAAWVFSQWFRLKLASRLVWLGIFAITLLSILLQPNLSTTALCGMTLWFMALAAGLPYWQMGGSAFLGFGLALTSISLREYQRRRVMSFLDPWADQMGDGYQLVQSLLAVGSGGVTGAGFGMSQQKLGYLPVEHTDFIFSVFAEETGLVGCLFLLLLLVAYGTVAVRVADRTENPTKRLIVVGCLVIILLQALINIGVSIGILPTTGLPFPLFSYGGSSMIASLAIAGLLIRAARESQISDVRSINTQPARQPRIRQRKSKSASTSARFPIPSSKTIGL</sequence>
<feature type="transmembrane region" description="Helical" evidence="18">
    <location>
        <begin position="83"/>
        <end position="103"/>
    </location>
</feature>
<evidence type="ECO:0000256" key="5">
    <source>
        <dbReference type="ARBA" id="ARBA00022960"/>
    </source>
</evidence>
<dbReference type="GO" id="GO:0005886">
    <property type="term" value="C:plasma membrane"/>
    <property type="evidence" value="ECO:0007669"/>
    <property type="project" value="TreeGrafter"/>
</dbReference>
<keyword evidence="5" id="KW-0133">Cell shape</keyword>
<reference evidence="20" key="1">
    <citation type="submission" date="2023-07" db="EMBL/GenBank/DDBJ databases">
        <authorList>
            <person name="Luz R."/>
            <person name="Cordeiro R."/>
            <person name="Fonseca A."/>
            <person name="Goncalves V."/>
        </authorList>
    </citation>
    <scope>NUCLEOTIDE SEQUENCE [LARGE SCALE GENOMIC DNA]</scope>
    <source>
        <strain evidence="20">BACA0444</strain>
    </source>
</reference>
<evidence type="ECO:0000256" key="2">
    <source>
        <dbReference type="ARBA" id="ARBA00022676"/>
    </source>
</evidence>
<dbReference type="PANTHER" id="PTHR30474:SF2">
    <property type="entry name" value="PEPTIDOGLYCAN GLYCOSYLTRANSFERASE FTSW-RELATED"/>
    <property type="match status" value="1"/>
</dbReference>
<evidence type="ECO:0000256" key="16">
    <source>
        <dbReference type="ARBA" id="ARBA00049966"/>
    </source>
</evidence>
<feature type="transmembrane region" description="Helical" evidence="18">
    <location>
        <begin position="56"/>
        <end position="76"/>
    </location>
</feature>
<evidence type="ECO:0000313" key="20">
    <source>
        <dbReference type="Proteomes" id="UP001268256"/>
    </source>
</evidence>
<feature type="transmembrane region" description="Helical" evidence="18">
    <location>
        <begin position="239"/>
        <end position="258"/>
    </location>
</feature>
<dbReference type="AlphaFoldDB" id="A0AAE4JY98"/>
<evidence type="ECO:0000313" key="19">
    <source>
        <dbReference type="EMBL" id="MDS3860774.1"/>
    </source>
</evidence>
<keyword evidence="2" id="KW-0328">Glycosyltransferase</keyword>
<dbReference type="PROSITE" id="PS00428">
    <property type="entry name" value="FTSW_RODA_SPOVE"/>
    <property type="match status" value="1"/>
</dbReference>
<dbReference type="RefSeq" id="WP_322878040.1">
    <property type="nucleotide sequence ID" value="NZ_JAVMIP010000006.1"/>
</dbReference>
<keyword evidence="6" id="KW-0573">Peptidoglycan synthesis</keyword>
<dbReference type="GO" id="GO:0051301">
    <property type="term" value="P:cell division"/>
    <property type="evidence" value="ECO:0007669"/>
    <property type="project" value="InterPro"/>
</dbReference>
<feature type="transmembrane region" description="Helical" evidence="18">
    <location>
        <begin position="150"/>
        <end position="169"/>
    </location>
</feature>
<feature type="transmembrane region" description="Helical" evidence="18">
    <location>
        <begin position="351"/>
        <end position="370"/>
    </location>
</feature>
<evidence type="ECO:0000256" key="15">
    <source>
        <dbReference type="ARBA" id="ARBA00049902"/>
    </source>
</evidence>
<dbReference type="GO" id="GO:0015648">
    <property type="term" value="F:lipid-linked peptidoglycan transporter activity"/>
    <property type="evidence" value="ECO:0007669"/>
    <property type="project" value="TreeGrafter"/>
</dbReference>
<proteinExistence type="inferred from homology"/>
<dbReference type="GO" id="GO:0008360">
    <property type="term" value="P:regulation of cell shape"/>
    <property type="evidence" value="ECO:0007669"/>
    <property type="project" value="UniProtKB-KW"/>
</dbReference>
<keyword evidence="4 18" id="KW-0812">Transmembrane</keyword>
<evidence type="ECO:0000256" key="1">
    <source>
        <dbReference type="ARBA" id="ARBA00004141"/>
    </source>
</evidence>
<evidence type="ECO:0000256" key="17">
    <source>
        <dbReference type="SAM" id="MobiDB-lite"/>
    </source>
</evidence>
<evidence type="ECO:0000256" key="10">
    <source>
        <dbReference type="ARBA" id="ARBA00033270"/>
    </source>
</evidence>
<dbReference type="InterPro" id="IPR001182">
    <property type="entry name" value="FtsW/RodA"/>
</dbReference>
<feature type="transmembrane region" description="Helical" evidence="18">
    <location>
        <begin position="316"/>
        <end position="339"/>
    </location>
</feature>
<evidence type="ECO:0000256" key="12">
    <source>
        <dbReference type="ARBA" id="ARBA00041185"/>
    </source>
</evidence>
<evidence type="ECO:0000256" key="13">
    <source>
        <dbReference type="ARBA" id="ARBA00041418"/>
    </source>
</evidence>
<keyword evidence="7 18" id="KW-1133">Transmembrane helix</keyword>
<evidence type="ECO:0000256" key="18">
    <source>
        <dbReference type="SAM" id="Phobius"/>
    </source>
</evidence>
<dbReference type="EC" id="2.4.99.28" evidence="14"/>
<keyword evidence="3" id="KW-0808">Transferase</keyword>
<comment type="catalytic activity">
    <reaction evidence="15">
        <text>[GlcNAc-(1-&gt;4)-Mur2Ac(oyl-L-Ala-gamma-D-Glu-L-Lys-D-Ala-D-Ala)](n)-di-trans,octa-cis-undecaprenyl diphosphate + beta-D-GlcNAc-(1-&gt;4)-Mur2Ac(oyl-L-Ala-gamma-D-Glu-L-Lys-D-Ala-D-Ala)-di-trans,octa-cis-undecaprenyl diphosphate = [GlcNAc-(1-&gt;4)-Mur2Ac(oyl-L-Ala-gamma-D-Glu-L-Lys-D-Ala-D-Ala)](n+1)-di-trans,octa-cis-undecaprenyl diphosphate + di-trans,octa-cis-undecaprenyl diphosphate + H(+)</text>
        <dbReference type="Rhea" id="RHEA:23708"/>
        <dbReference type="Rhea" id="RHEA-COMP:9602"/>
        <dbReference type="Rhea" id="RHEA-COMP:9603"/>
        <dbReference type="ChEBI" id="CHEBI:15378"/>
        <dbReference type="ChEBI" id="CHEBI:58405"/>
        <dbReference type="ChEBI" id="CHEBI:60033"/>
        <dbReference type="ChEBI" id="CHEBI:78435"/>
        <dbReference type="EC" id="2.4.99.28"/>
    </reaction>
</comment>
<feature type="transmembrane region" description="Helical" evidence="18">
    <location>
        <begin position="201"/>
        <end position="218"/>
    </location>
</feature>
<name>A0AAE4JY98_9CYAN</name>
<keyword evidence="8 18" id="KW-0472">Membrane</keyword>
<gene>
    <name evidence="19" type="ORF">RIF25_08095</name>
</gene>
<comment type="subcellular location">
    <subcellularLocation>
        <location evidence="1">Membrane</location>
        <topology evidence="1">Multi-pass membrane protein</topology>
    </subcellularLocation>
</comment>
<evidence type="ECO:0000256" key="3">
    <source>
        <dbReference type="ARBA" id="ARBA00022679"/>
    </source>
</evidence>
<evidence type="ECO:0000256" key="6">
    <source>
        <dbReference type="ARBA" id="ARBA00022984"/>
    </source>
</evidence>
<dbReference type="EMBL" id="JAVMIP010000006">
    <property type="protein sequence ID" value="MDS3860774.1"/>
    <property type="molecule type" value="Genomic_DNA"/>
</dbReference>
<feature type="transmembrane region" description="Helical" evidence="18">
    <location>
        <begin position="23"/>
        <end position="44"/>
    </location>
</feature>
<dbReference type="PANTHER" id="PTHR30474">
    <property type="entry name" value="CELL CYCLE PROTEIN"/>
    <property type="match status" value="1"/>
</dbReference>
<organism evidence="19 20">
    <name type="scientific">Pseudocalidococcus azoricus BACA0444</name>
    <dbReference type="NCBI Taxonomy" id="2918990"/>
    <lineage>
        <taxon>Bacteria</taxon>
        <taxon>Bacillati</taxon>
        <taxon>Cyanobacteriota</taxon>
        <taxon>Cyanophyceae</taxon>
        <taxon>Acaryochloridales</taxon>
        <taxon>Thermosynechococcaceae</taxon>
        <taxon>Pseudocalidococcus</taxon>
        <taxon>Pseudocalidococcus azoricus</taxon>
    </lineage>
</organism>
<evidence type="ECO:0000256" key="7">
    <source>
        <dbReference type="ARBA" id="ARBA00022989"/>
    </source>
</evidence>
<evidence type="ECO:0000256" key="9">
    <source>
        <dbReference type="ARBA" id="ARBA00032370"/>
    </source>
</evidence>
<dbReference type="GO" id="GO:0009252">
    <property type="term" value="P:peptidoglycan biosynthetic process"/>
    <property type="evidence" value="ECO:0007669"/>
    <property type="project" value="UniProtKB-KW"/>
</dbReference>
<accession>A0AAE4JY98</accession>
<dbReference type="InterPro" id="IPR018365">
    <property type="entry name" value="Cell_cycle_FtsW-rel_CS"/>
</dbReference>